<evidence type="ECO:0000313" key="2">
    <source>
        <dbReference type="WBParaSite" id="PTRK_0001651000.1"/>
    </source>
</evidence>
<proteinExistence type="predicted"/>
<dbReference type="AlphaFoldDB" id="A0A0N5A4F2"/>
<accession>A0A0N5A4F2</accession>
<keyword evidence="1" id="KW-1185">Reference proteome</keyword>
<dbReference type="WBParaSite" id="PTRK_0001651000.1">
    <property type="protein sequence ID" value="PTRK_0001651000.1"/>
    <property type="gene ID" value="PTRK_0001651000"/>
</dbReference>
<reference evidence="2" key="1">
    <citation type="submission" date="2017-02" db="UniProtKB">
        <authorList>
            <consortium name="WormBaseParasite"/>
        </authorList>
    </citation>
    <scope>IDENTIFICATION</scope>
</reference>
<dbReference type="Proteomes" id="UP000038045">
    <property type="component" value="Unplaced"/>
</dbReference>
<evidence type="ECO:0000313" key="1">
    <source>
        <dbReference type="Proteomes" id="UP000038045"/>
    </source>
</evidence>
<sequence length="310" mass="36535">MANLSSAVKLHLYFCVETFQSTEKLLEDFTLINTNDSLKKLQYIRTNIHDYDAIQMITAKRVHEVTPWFLKCFNKNINTYLRLLFIEILSGMLKILKLREPDVEIRNDLTSPMITHCLYGNIDTNNEMTSLYSKYISNQIKIAAYNGAKPIIKNYSFMQKWSVEVYMVKFLDLFVLSAFKYLFLVLDKEILNDEQKIYKDLQLRTLEFPIFSLKEYAKCFIVSKNIYNSINKDCLNNIMCYTLRGMILISHKIKMTIPSQAQVFGNENTIKHYIECHFASILDTISYILTNSYDDPFKVCYVFLYFLIDF</sequence>
<protein>
    <submittedName>
        <fullName evidence="2">C2H2-type domain-containing protein</fullName>
    </submittedName>
</protein>
<name>A0A0N5A4F2_PARTI</name>
<organism evidence="1 2">
    <name type="scientific">Parastrongyloides trichosuri</name>
    <name type="common">Possum-specific nematode worm</name>
    <dbReference type="NCBI Taxonomy" id="131310"/>
    <lineage>
        <taxon>Eukaryota</taxon>
        <taxon>Metazoa</taxon>
        <taxon>Ecdysozoa</taxon>
        <taxon>Nematoda</taxon>
        <taxon>Chromadorea</taxon>
        <taxon>Rhabditida</taxon>
        <taxon>Tylenchina</taxon>
        <taxon>Panagrolaimomorpha</taxon>
        <taxon>Strongyloidoidea</taxon>
        <taxon>Strongyloididae</taxon>
        <taxon>Parastrongyloides</taxon>
    </lineage>
</organism>